<reference evidence="6 7" key="1">
    <citation type="submission" date="2020-04" db="EMBL/GenBank/DDBJ databases">
        <authorList>
            <person name="De Canck E."/>
        </authorList>
    </citation>
    <scope>NUCLEOTIDE SEQUENCE [LARGE SCALE GENOMIC DNA]</scope>
    <source>
        <strain evidence="6 7">LMG 3431</strain>
    </source>
</reference>
<dbReference type="FunFam" id="3.40.605.10:FF:000007">
    <property type="entry name" value="NAD/NADP-dependent betaine aldehyde dehydrogenase"/>
    <property type="match status" value="1"/>
</dbReference>
<evidence type="ECO:0000256" key="3">
    <source>
        <dbReference type="PROSITE-ProRule" id="PRU10007"/>
    </source>
</evidence>
<evidence type="ECO:0000256" key="4">
    <source>
        <dbReference type="RuleBase" id="RU003345"/>
    </source>
</evidence>
<dbReference type="Pfam" id="PF00171">
    <property type="entry name" value="Aldedh"/>
    <property type="match status" value="1"/>
</dbReference>
<evidence type="ECO:0000256" key="1">
    <source>
        <dbReference type="ARBA" id="ARBA00009986"/>
    </source>
</evidence>
<dbReference type="PROSITE" id="PS00687">
    <property type="entry name" value="ALDEHYDE_DEHYDR_GLU"/>
    <property type="match status" value="1"/>
</dbReference>
<accession>A0A6S6ZLD5</accession>
<dbReference type="Proteomes" id="UP000494108">
    <property type="component" value="Unassembled WGS sequence"/>
</dbReference>
<dbReference type="InterPro" id="IPR016162">
    <property type="entry name" value="Ald_DH_N"/>
</dbReference>
<proteinExistence type="inferred from homology"/>
<dbReference type="InterPro" id="IPR029510">
    <property type="entry name" value="Ald_DH_CS_GLU"/>
</dbReference>
<comment type="similarity">
    <text evidence="1 4">Belongs to the aldehyde dehydrogenase family.</text>
</comment>
<dbReference type="FunFam" id="3.40.309.10:FF:000012">
    <property type="entry name" value="Betaine aldehyde dehydrogenase"/>
    <property type="match status" value="1"/>
</dbReference>
<organism evidence="6 7">
    <name type="scientific">Achromobacter pestifer</name>
    <dbReference type="NCBI Taxonomy" id="1353889"/>
    <lineage>
        <taxon>Bacteria</taxon>
        <taxon>Pseudomonadati</taxon>
        <taxon>Pseudomonadota</taxon>
        <taxon>Betaproteobacteria</taxon>
        <taxon>Burkholderiales</taxon>
        <taxon>Alcaligenaceae</taxon>
        <taxon>Achromobacter</taxon>
    </lineage>
</organism>
<name>A0A6S6ZLD5_9BURK</name>
<keyword evidence="7" id="KW-1185">Reference proteome</keyword>
<keyword evidence="2 4" id="KW-0560">Oxidoreductase</keyword>
<dbReference type="InterPro" id="IPR016160">
    <property type="entry name" value="Ald_DH_CS_CYS"/>
</dbReference>
<protein>
    <submittedName>
        <fullName evidence="6">Phenylacetaldehyde dehydrogenase</fullName>
        <ecNumber evidence="6">1.2.1.39</ecNumber>
    </submittedName>
</protein>
<feature type="active site" evidence="3">
    <location>
        <position position="277"/>
    </location>
</feature>
<dbReference type="Gene3D" id="3.40.309.10">
    <property type="entry name" value="Aldehyde Dehydrogenase, Chain A, domain 2"/>
    <property type="match status" value="1"/>
</dbReference>
<dbReference type="AlphaFoldDB" id="A0A6S6ZLD5"/>
<dbReference type="InterPro" id="IPR054805">
    <property type="entry name" value="StyD"/>
</dbReference>
<evidence type="ECO:0000259" key="5">
    <source>
        <dbReference type="Pfam" id="PF00171"/>
    </source>
</evidence>
<dbReference type="PROSITE" id="PS00070">
    <property type="entry name" value="ALDEHYDE_DEHYDR_CYS"/>
    <property type="match status" value="1"/>
</dbReference>
<dbReference type="SUPFAM" id="SSF53720">
    <property type="entry name" value="ALDH-like"/>
    <property type="match status" value="1"/>
</dbReference>
<sequence length="504" mass="52924">MSSASISTAAGPAGNDRPELGAIREFMLIDGKPVHEGQGKPIPVYDPATGQVIAHQPDAGPAQVDLAVQAARRAFASGPWRDTLPAGRERLLLKLADLLELHGTELARLETLNNGKLLGIAQGLEVGAGAQWLRYMAGWATKITGDTLSLSIPFPPGVQYNAYTLAQPVGVVGAIIPWNFPLLMAVWKIAPALAAGCTVVLKPAEETPLTALRLAELALEAGFPPGVVNVITGRGETAGAALVAHPGIDKIAFTGSTEVGKLIGRAAMDDMKRVSLELGGKSPVIVLDDCDVDRAVQGAAAAIFFNQGQVCTAGSRLYVQQGLYAKVVQGLADVAGSLTLGSGFDAATQIGPLISARHQQRVMDYIGIGRSEGGRVLAGGAAGDGAGYFVRPTVFADVRQDARIAQEEIFGPVVVAQPFDTLDDAVRLANDSAFGLGASIWSNDLTRVQRLIPRIDAGTVWVNTHNMLDPNMPFGGFKQSGVGREHGRAVLEMYLEKKSVCIAY</sequence>
<dbReference type="InterPro" id="IPR016161">
    <property type="entry name" value="Ald_DH/histidinol_DH"/>
</dbReference>
<dbReference type="EC" id="1.2.1.39" evidence="6"/>
<evidence type="ECO:0000256" key="2">
    <source>
        <dbReference type="ARBA" id="ARBA00023002"/>
    </source>
</evidence>
<dbReference type="InterPro" id="IPR016163">
    <property type="entry name" value="Ald_DH_C"/>
</dbReference>
<dbReference type="GO" id="GO:0008957">
    <property type="term" value="F:phenylacetaldehyde dehydrogenase (NAD+) activity"/>
    <property type="evidence" value="ECO:0007669"/>
    <property type="project" value="UniProtKB-EC"/>
</dbReference>
<dbReference type="Gene3D" id="3.40.605.10">
    <property type="entry name" value="Aldehyde Dehydrogenase, Chain A, domain 1"/>
    <property type="match status" value="1"/>
</dbReference>
<dbReference type="RefSeq" id="WP_175176717.1">
    <property type="nucleotide sequence ID" value="NZ_CADIJX010000006.1"/>
</dbReference>
<dbReference type="EMBL" id="CADIJX010000006">
    <property type="protein sequence ID" value="CAB3681870.1"/>
    <property type="molecule type" value="Genomic_DNA"/>
</dbReference>
<gene>
    <name evidence="6" type="primary">styD_2</name>
    <name evidence="6" type="ORF">LMG3431_04403</name>
</gene>
<dbReference type="InterPro" id="IPR015590">
    <property type="entry name" value="Aldehyde_DH_dom"/>
</dbReference>
<feature type="domain" description="Aldehyde dehydrogenase" evidence="5">
    <location>
        <begin position="37"/>
        <end position="500"/>
    </location>
</feature>
<evidence type="ECO:0000313" key="7">
    <source>
        <dbReference type="Proteomes" id="UP000494108"/>
    </source>
</evidence>
<evidence type="ECO:0000313" key="6">
    <source>
        <dbReference type="EMBL" id="CAB3681870.1"/>
    </source>
</evidence>
<dbReference type="PANTHER" id="PTHR11699">
    <property type="entry name" value="ALDEHYDE DEHYDROGENASE-RELATED"/>
    <property type="match status" value="1"/>
</dbReference>
<dbReference type="NCBIfam" id="NF045735">
    <property type="entry name" value="PaDhStyDPseudo"/>
    <property type="match status" value="1"/>
</dbReference>